<name>A0A0F9SJ05_9ZZZZ</name>
<dbReference type="EMBL" id="LAZR01000485">
    <property type="protein sequence ID" value="KKN67049.1"/>
    <property type="molecule type" value="Genomic_DNA"/>
</dbReference>
<accession>A0A0F9SJ05</accession>
<evidence type="ECO:0000313" key="2">
    <source>
        <dbReference type="EMBL" id="KKN67049.1"/>
    </source>
</evidence>
<keyword evidence="1" id="KW-1133">Transmembrane helix</keyword>
<protein>
    <submittedName>
        <fullName evidence="2">Uncharacterized protein</fullName>
    </submittedName>
</protein>
<reference evidence="2" key="1">
    <citation type="journal article" date="2015" name="Nature">
        <title>Complex archaea that bridge the gap between prokaryotes and eukaryotes.</title>
        <authorList>
            <person name="Spang A."/>
            <person name="Saw J.H."/>
            <person name="Jorgensen S.L."/>
            <person name="Zaremba-Niedzwiedzka K."/>
            <person name="Martijn J."/>
            <person name="Lind A.E."/>
            <person name="van Eijk R."/>
            <person name="Schleper C."/>
            <person name="Guy L."/>
            <person name="Ettema T.J."/>
        </authorList>
    </citation>
    <scope>NUCLEOTIDE SEQUENCE</scope>
</reference>
<dbReference type="AlphaFoldDB" id="A0A0F9SJ05"/>
<feature type="transmembrane region" description="Helical" evidence="1">
    <location>
        <begin position="7"/>
        <end position="28"/>
    </location>
</feature>
<proteinExistence type="predicted"/>
<evidence type="ECO:0000256" key="1">
    <source>
        <dbReference type="SAM" id="Phobius"/>
    </source>
</evidence>
<comment type="caution">
    <text evidence="2">The sequence shown here is derived from an EMBL/GenBank/DDBJ whole genome shotgun (WGS) entry which is preliminary data.</text>
</comment>
<gene>
    <name evidence="2" type="ORF">LCGC14_0466030</name>
</gene>
<keyword evidence="1" id="KW-0812">Transmembrane</keyword>
<keyword evidence="1" id="KW-0472">Membrane</keyword>
<feature type="transmembrane region" description="Helical" evidence="1">
    <location>
        <begin position="75"/>
        <end position="97"/>
    </location>
</feature>
<sequence>MNKKGGFLVGTSLLLAFFIFALILFVTIEPFKENLDVIRGGDALNCKGTATFNQTAFDNDDGSTINKLSRRPTCFITGITMVWFIFGFLFALVAWLADQWTRKRKRVT</sequence>
<organism evidence="2">
    <name type="scientific">marine sediment metagenome</name>
    <dbReference type="NCBI Taxonomy" id="412755"/>
    <lineage>
        <taxon>unclassified sequences</taxon>
        <taxon>metagenomes</taxon>
        <taxon>ecological metagenomes</taxon>
    </lineage>
</organism>